<dbReference type="Proteomes" id="UP000597444">
    <property type="component" value="Unassembled WGS sequence"/>
</dbReference>
<dbReference type="AlphaFoldDB" id="A0A8J3J036"/>
<sequence>MHTVFGVSSILLVLLGGSALLSLLRLIQDGSHRRVVQLFILTTGLSNSPI</sequence>
<feature type="transmembrane region" description="Helical" evidence="1">
    <location>
        <begin position="6"/>
        <end position="27"/>
    </location>
</feature>
<proteinExistence type="predicted"/>
<keyword evidence="1" id="KW-0812">Transmembrane</keyword>
<name>A0A8J3J036_9CHLR</name>
<protein>
    <submittedName>
        <fullName evidence="2">Uncharacterized protein</fullName>
    </submittedName>
</protein>
<gene>
    <name evidence="2" type="ORF">KSF_111970</name>
</gene>
<evidence type="ECO:0000313" key="3">
    <source>
        <dbReference type="Proteomes" id="UP000597444"/>
    </source>
</evidence>
<keyword evidence="1" id="KW-0472">Membrane</keyword>
<reference evidence="2" key="1">
    <citation type="submission" date="2020-10" db="EMBL/GenBank/DDBJ databases">
        <title>Taxonomic study of unclassified bacteria belonging to the class Ktedonobacteria.</title>
        <authorList>
            <person name="Yabe S."/>
            <person name="Wang C.M."/>
            <person name="Zheng Y."/>
            <person name="Sakai Y."/>
            <person name="Cavaletti L."/>
            <person name="Monciardini P."/>
            <person name="Donadio S."/>
        </authorList>
    </citation>
    <scope>NUCLEOTIDE SEQUENCE</scope>
    <source>
        <strain evidence="2">ID150040</strain>
    </source>
</reference>
<dbReference type="EMBL" id="BNJK01000004">
    <property type="protein sequence ID" value="GHP01150.1"/>
    <property type="molecule type" value="Genomic_DNA"/>
</dbReference>
<evidence type="ECO:0000313" key="2">
    <source>
        <dbReference type="EMBL" id="GHP01150.1"/>
    </source>
</evidence>
<evidence type="ECO:0000256" key="1">
    <source>
        <dbReference type="SAM" id="Phobius"/>
    </source>
</evidence>
<keyword evidence="1" id="KW-1133">Transmembrane helix</keyword>
<accession>A0A8J3J036</accession>
<organism evidence="2 3">
    <name type="scientific">Reticulibacter mediterranei</name>
    <dbReference type="NCBI Taxonomy" id="2778369"/>
    <lineage>
        <taxon>Bacteria</taxon>
        <taxon>Bacillati</taxon>
        <taxon>Chloroflexota</taxon>
        <taxon>Ktedonobacteria</taxon>
        <taxon>Ktedonobacterales</taxon>
        <taxon>Reticulibacteraceae</taxon>
        <taxon>Reticulibacter</taxon>
    </lineage>
</organism>
<comment type="caution">
    <text evidence="2">The sequence shown here is derived from an EMBL/GenBank/DDBJ whole genome shotgun (WGS) entry which is preliminary data.</text>
</comment>
<keyword evidence="3" id="KW-1185">Reference proteome</keyword>